<keyword evidence="2" id="KW-0812">Transmembrane</keyword>
<feature type="domain" description="YoaR-like putative peptidoglycan binding" evidence="3">
    <location>
        <begin position="208"/>
        <end position="320"/>
    </location>
</feature>
<reference evidence="4 5" key="1">
    <citation type="submission" date="2017-05" db="EMBL/GenBank/DDBJ databases">
        <title>Butyricicoccus porcorum sp. nov. a butyrate-producing bacterium from the swine intestinal tract.</title>
        <authorList>
            <person name="Trachsel J."/>
            <person name="Humphrey S."/>
            <person name="Allen H.K."/>
        </authorList>
    </citation>
    <scope>NUCLEOTIDE SEQUENCE [LARGE SCALE GENOMIC DNA]</scope>
    <source>
        <strain evidence="4">BB10</strain>
    </source>
</reference>
<proteinExistence type="predicted"/>
<gene>
    <name evidence="4" type="ORF">CBW42_12705</name>
</gene>
<evidence type="ECO:0000256" key="2">
    <source>
        <dbReference type="SAM" id="Phobius"/>
    </source>
</evidence>
<dbReference type="RefSeq" id="WP_087022225.1">
    <property type="nucleotide sequence ID" value="NZ_NHOC01000016.1"/>
</dbReference>
<feature type="transmembrane region" description="Helical" evidence="2">
    <location>
        <begin position="131"/>
        <end position="151"/>
    </location>
</feature>
<dbReference type="InterPro" id="IPR052913">
    <property type="entry name" value="Glycopeptide_resist_protein"/>
</dbReference>
<dbReference type="InterPro" id="IPR007391">
    <property type="entry name" value="Vancomycin_resist_VanW"/>
</dbReference>
<evidence type="ECO:0000313" key="5">
    <source>
        <dbReference type="Proteomes" id="UP000194903"/>
    </source>
</evidence>
<accession>A0A252F152</accession>
<dbReference type="Pfam" id="PF04294">
    <property type="entry name" value="VanW"/>
    <property type="match status" value="1"/>
</dbReference>
<protein>
    <recommendedName>
        <fullName evidence="3">YoaR-like putative peptidoglycan binding domain-containing protein</fullName>
    </recommendedName>
</protein>
<name>A0A252F152_9FIRM</name>
<dbReference type="PANTHER" id="PTHR35788:SF1">
    <property type="entry name" value="EXPORTED PROTEIN"/>
    <property type="match status" value="1"/>
</dbReference>
<organism evidence="4 5">
    <name type="scientific">Butyricicoccus porcorum</name>
    <dbReference type="NCBI Taxonomy" id="1945634"/>
    <lineage>
        <taxon>Bacteria</taxon>
        <taxon>Bacillati</taxon>
        <taxon>Bacillota</taxon>
        <taxon>Clostridia</taxon>
        <taxon>Eubacteriales</taxon>
        <taxon>Butyricicoccaceae</taxon>
        <taxon>Butyricicoccus</taxon>
    </lineage>
</organism>
<dbReference type="EMBL" id="NHOC01000016">
    <property type="protein sequence ID" value="OUM19518.1"/>
    <property type="molecule type" value="Genomic_DNA"/>
</dbReference>
<dbReference type="Pfam" id="PF12229">
    <property type="entry name" value="PG_binding_4"/>
    <property type="match status" value="1"/>
</dbReference>
<dbReference type="InterPro" id="IPR022029">
    <property type="entry name" value="YoaR-like_PG-bd"/>
</dbReference>
<keyword evidence="2" id="KW-1133">Transmembrane helix</keyword>
<evidence type="ECO:0000256" key="1">
    <source>
        <dbReference type="SAM" id="MobiDB-lite"/>
    </source>
</evidence>
<sequence>MKENKQSGAAPEQNGVEESTKGFPVVTEQDEANAASFEMKKRNPDGSWVAATPVHVTDGGAEPAAEEQSSAQEPETAAEAEPAEAVPEEPVKEPESAAPEAAEPEEEPEDEPEEEVSKEGTQRKKSKGKRIAAVVAGAAAVVVIGFSAYVYSYGGIFPGVRVADSYKLSGMTQEEAQSYIAGEVQNGIFDKEIKLTGKDLGTDSEKEYTIKVSDVAEAVDGATSAQQAYLIGREGNYFQRVGTVLNSMFSGWDVSLNVTVKDGTIAAKVDEIAADLTYDPVQPSWQVDKEKAELQVDTGKQGLGFDKEKAVSDLTAKVQAVDLEDYTIETYAVDQEKPDAKAIAEDVNCDPQNATVDKSDGKTVLEAVDGVKVEESAISSAIGDATEQTYTIPVELTEAKIKKADLEPVLFRDTLASATTYYNGGQASRTTNLRLAANACDGTILNPGEEFSYNDIVGERTAARGYRSAIIFQDGQEVEGLGGGVCQPSSTIYMATLRADLEVTERYNHQFQVTYTPVSQDAAVAWGSKDFKFVNDTDYPIKLDISVGGGTLTVRIIGTKTVDKEVSLYAKTYASGKYKHATLYKTVTVNGESTTNKENSSSYLLK</sequence>
<comment type="caution">
    <text evidence="4">The sequence shown here is derived from an EMBL/GenBank/DDBJ whole genome shotgun (WGS) entry which is preliminary data.</text>
</comment>
<keyword evidence="2" id="KW-0472">Membrane</keyword>
<dbReference type="PANTHER" id="PTHR35788">
    <property type="entry name" value="EXPORTED PROTEIN-RELATED"/>
    <property type="match status" value="1"/>
</dbReference>
<feature type="compositionally biased region" description="Acidic residues" evidence="1">
    <location>
        <begin position="102"/>
        <end position="114"/>
    </location>
</feature>
<dbReference type="OrthoDB" id="9797191at2"/>
<feature type="compositionally biased region" description="Low complexity" evidence="1">
    <location>
        <begin position="61"/>
        <end position="75"/>
    </location>
</feature>
<evidence type="ECO:0000259" key="3">
    <source>
        <dbReference type="Pfam" id="PF12229"/>
    </source>
</evidence>
<dbReference type="AlphaFoldDB" id="A0A252F152"/>
<dbReference type="Proteomes" id="UP000194903">
    <property type="component" value="Unassembled WGS sequence"/>
</dbReference>
<keyword evidence="5" id="KW-1185">Reference proteome</keyword>
<feature type="region of interest" description="Disordered" evidence="1">
    <location>
        <begin position="1"/>
        <end position="127"/>
    </location>
</feature>
<evidence type="ECO:0000313" key="4">
    <source>
        <dbReference type="EMBL" id="OUM19518.1"/>
    </source>
</evidence>